<comment type="caution">
    <text evidence="3">The sequence shown here is derived from an EMBL/GenBank/DDBJ whole genome shotgun (WGS) entry which is preliminary data.</text>
</comment>
<proteinExistence type="inferred from homology"/>
<dbReference type="Proteomes" id="UP001246372">
    <property type="component" value="Unassembled WGS sequence"/>
</dbReference>
<name>A0ABU3PIL8_9BURK</name>
<organism evidence="3 4">
    <name type="scientific">Roseateles aquae</name>
    <dbReference type="NCBI Taxonomy" id="3077235"/>
    <lineage>
        <taxon>Bacteria</taxon>
        <taxon>Pseudomonadati</taxon>
        <taxon>Pseudomonadota</taxon>
        <taxon>Betaproteobacteria</taxon>
        <taxon>Burkholderiales</taxon>
        <taxon>Sphaerotilaceae</taxon>
        <taxon>Roseateles</taxon>
    </lineage>
</organism>
<evidence type="ECO:0000259" key="2">
    <source>
        <dbReference type="Pfam" id="PF08327"/>
    </source>
</evidence>
<dbReference type="Gene3D" id="3.30.530.20">
    <property type="match status" value="1"/>
</dbReference>
<accession>A0ABU3PIL8</accession>
<dbReference type="SUPFAM" id="SSF55961">
    <property type="entry name" value="Bet v1-like"/>
    <property type="match status" value="1"/>
</dbReference>
<protein>
    <submittedName>
        <fullName evidence="3">SRPBCC domain-containing protein</fullName>
    </submittedName>
</protein>
<dbReference type="Pfam" id="PF08327">
    <property type="entry name" value="AHSA1"/>
    <property type="match status" value="1"/>
</dbReference>
<evidence type="ECO:0000313" key="3">
    <source>
        <dbReference type="EMBL" id="MDT9002409.1"/>
    </source>
</evidence>
<dbReference type="EMBL" id="JAVXZY010000016">
    <property type="protein sequence ID" value="MDT9002409.1"/>
    <property type="molecule type" value="Genomic_DNA"/>
</dbReference>
<gene>
    <name evidence="3" type="ORF">RQP53_24220</name>
</gene>
<keyword evidence="4" id="KW-1185">Reference proteome</keyword>
<evidence type="ECO:0000313" key="4">
    <source>
        <dbReference type="Proteomes" id="UP001246372"/>
    </source>
</evidence>
<sequence length="151" mass="16993">MSSFHTAREFAFSASQVYAAFAAPERLARWWGPAGFSNRFEHCEFVPGGRWRFVMIGPDGHEYPNESRFAELITNELIVIDHVVAPMFRLTVRLTALPDDPGHCRLDWEQAFADAAVAEQVRHIVVPANEQNLDRLGAELARGLNQGLQTD</sequence>
<comment type="similarity">
    <text evidence="1">Belongs to the AHA1 family.</text>
</comment>
<reference evidence="3" key="1">
    <citation type="submission" date="2023-09" db="EMBL/GenBank/DDBJ databases">
        <title>Paucibacter sp. APW11 Genome sequencing and assembly.</title>
        <authorList>
            <person name="Kim I."/>
        </authorList>
    </citation>
    <scope>NUCLEOTIDE SEQUENCE</scope>
    <source>
        <strain evidence="3">APW11</strain>
    </source>
</reference>
<dbReference type="InterPro" id="IPR013538">
    <property type="entry name" value="ASHA1/2-like_C"/>
</dbReference>
<dbReference type="RefSeq" id="WP_315653306.1">
    <property type="nucleotide sequence ID" value="NZ_JAVXZY010000016.1"/>
</dbReference>
<dbReference type="InterPro" id="IPR023393">
    <property type="entry name" value="START-like_dom_sf"/>
</dbReference>
<evidence type="ECO:0000256" key="1">
    <source>
        <dbReference type="ARBA" id="ARBA00006817"/>
    </source>
</evidence>
<feature type="domain" description="Activator of Hsp90 ATPase homologue 1/2-like C-terminal" evidence="2">
    <location>
        <begin position="12"/>
        <end position="140"/>
    </location>
</feature>